<organism evidence="5 6">
    <name type="scientific">Glycomyces tritici</name>
    <dbReference type="NCBI Taxonomy" id="2665176"/>
    <lineage>
        <taxon>Bacteria</taxon>
        <taxon>Bacillati</taxon>
        <taxon>Actinomycetota</taxon>
        <taxon>Actinomycetes</taxon>
        <taxon>Glycomycetales</taxon>
        <taxon>Glycomycetaceae</taxon>
        <taxon>Glycomyces</taxon>
    </lineage>
</organism>
<accession>A0ABT7YPS2</accession>
<dbReference type="InterPro" id="IPR028098">
    <property type="entry name" value="Glyco_trans_4-like_N"/>
</dbReference>
<comment type="caution">
    <text evidence="5">The sequence shown here is derived from an EMBL/GenBank/DDBJ whole genome shotgun (WGS) entry which is preliminary data.</text>
</comment>
<dbReference type="Pfam" id="PF13439">
    <property type="entry name" value="Glyco_transf_4"/>
    <property type="match status" value="1"/>
</dbReference>
<reference evidence="5" key="1">
    <citation type="submission" date="2023-06" db="EMBL/GenBank/DDBJ databases">
        <title>Gycomyces niveus sp.nov., a novel actinomycete isolated from soil in Shouguang.</title>
        <authorList>
            <person name="Yang X."/>
            <person name="Zhao J."/>
        </authorList>
    </citation>
    <scope>NUCLEOTIDE SEQUENCE</scope>
    <source>
        <strain evidence="5">NEAU C2</strain>
    </source>
</reference>
<name>A0ABT7YPS2_9ACTN</name>
<dbReference type="Pfam" id="PF00534">
    <property type="entry name" value="Glycos_transf_1"/>
    <property type="match status" value="1"/>
</dbReference>
<evidence type="ECO:0000256" key="1">
    <source>
        <dbReference type="ARBA" id="ARBA00022676"/>
    </source>
</evidence>
<protein>
    <submittedName>
        <fullName evidence="5">Glycosyltransferase family 4 protein</fullName>
        <ecNumber evidence="5">2.4.-.-</ecNumber>
    </submittedName>
</protein>
<evidence type="ECO:0000259" key="3">
    <source>
        <dbReference type="Pfam" id="PF00534"/>
    </source>
</evidence>
<dbReference type="InterPro" id="IPR001296">
    <property type="entry name" value="Glyco_trans_1"/>
</dbReference>
<evidence type="ECO:0000313" key="6">
    <source>
        <dbReference type="Proteomes" id="UP001171902"/>
    </source>
</evidence>
<dbReference type="PANTHER" id="PTHR12526:SF600">
    <property type="entry name" value="GLYCOSYL TRANSFERASE GROUP 1"/>
    <property type="match status" value="1"/>
</dbReference>
<dbReference type="SUPFAM" id="SSF53756">
    <property type="entry name" value="UDP-Glycosyltransferase/glycogen phosphorylase"/>
    <property type="match status" value="1"/>
</dbReference>
<proteinExistence type="predicted"/>
<dbReference type="CDD" id="cd03801">
    <property type="entry name" value="GT4_PimA-like"/>
    <property type="match status" value="1"/>
</dbReference>
<keyword evidence="2 5" id="KW-0808">Transferase</keyword>
<sequence>MSQRAGRIVMLVQNGVVGDSRVQKEAASAAAAGWEVFLLGRSEKRAETWDLGGAAVRLVPTGRDFDRRRHEVRRPWLRSPFAYPPGPLESYRRKQVQAWNADLAYERARLAAEPNAVASLGLGCRTAAVRAASLWIRARTRLSRRVRERRERASGAVDRAAFRFWKGVLGDRAWRRLDPALWDLELAFGPVIDELAPDLIHANDFQMLGVGARAKLRAAAKGRDVKLVWDAHEFLPGMKPWKDHPWWHAAQVGHEREYAPYADAVVTVAEPLAELLVAEHGLTEPPAIVMNTPDFDGAADPGDGEPVPDLRELCGIEKDTPLMIYSGVPLVQRGIHIMVEALPSLPDVHAALVLSKHHWAYVRSIMARADELGVADRVHLLPHVPHHQVVPFVAGADIGVSPNHHHQNHEISLNTKFFDYSHARLPMVVSDVKTIAATVRATGQGEVFRAEDTEDFIRAVKQVLADPDGYRRAYDERVPLRTWTWKEQARVLTGVYERLIGSPAPRGDRNETEERRQ</sequence>
<dbReference type="GO" id="GO:0016757">
    <property type="term" value="F:glycosyltransferase activity"/>
    <property type="evidence" value="ECO:0007669"/>
    <property type="project" value="UniProtKB-KW"/>
</dbReference>
<feature type="domain" description="Glycosyltransferase subfamily 4-like N-terminal" evidence="4">
    <location>
        <begin position="186"/>
        <end position="285"/>
    </location>
</feature>
<keyword evidence="1 5" id="KW-0328">Glycosyltransferase</keyword>
<keyword evidence="6" id="KW-1185">Reference proteome</keyword>
<dbReference type="Proteomes" id="UP001171902">
    <property type="component" value="Unassembled WGS sequence"/>
</dbReference>
<gene>
    <name evidence="5" type="ORF">QWI33_11790</name>
</gene>
<dbReference type="EC" id="2.4.-.-" evidence="5"/>
<dbReference type="PANTHER" id="PTHR12526">
    <property type="entry name" value="GLYCOSYLTRANSFERASE"/>
    <property type="match status" value="1"/>
</dbReference>
<feature type="domain" description="Glycosyl transferase family 1" evidence="3">
    <location>
        <begin position="315"/>
        <end position="473"/>
    </location>
</feature>
<dbReference type="Gene3D" id="3.40.50.2000">
    <property type="entry name" value="Glycogen Phosphorylase B"/>
    <property type="match status" value="2"/>
</dbReference>
<evidence type="ECO:0000259" key="4">
    <source>
        <dbReference type="Pfam" id="PF13439"/>
    </source>
</evidence>
<evidence type="ECO:0000256" key="2">
    <source>
        <dbReference type="ARBA" id="ARBA00022679"/>
    </source>
</evidence>
<evidence type="ECO:0000313" key="5">
    <source>
        <dbReference type="EMBL" id="MDN3240409.1"/>
    </source>
</evidence>
<dbReference type="EMBL" id="JAUEMJ010000003">
    <property type="protein sequence ID" value="MDN3240409.1"/>
    <property type="molecule type" value="Genomic_DNA"/>
</dbReference>